<dbReference type="AlphaFoldDB" id="A0A414ZR28"/>
<comment type="caution">
    <text evidence="1">The sequence shown here is derived from an EMBL/GenBank/DDBJ whole genome shotgun (WGS) entry which is preliminary data.</text>
</comment>
<evidence type="ECO:0000313" key="1">
    <source>
        <dbReference type="EMBL" id="RHI25664.1"/>
    </source>
</evidence>
<dbReference type="RefSeq" id="WP_118257140.1">
    <property type="nucleotide sequence ID" value="NZ_QRKN01000001.1"/>
</dbReference>
<protein>
    <submittedName>
        <fullName evidence="1">Uncharacterized protein</fullName>
    </submittedName>
</protein>
<sequence>MNIQTIEGLGYEILITEYITKDVQRRTHKKKRINKKWLKRYGMKIVPDNTKILLVNNTLMMTGKCYEKLRKLTDKDADSMEKFLKKATKKQSQ</sequence>
<gene>
    <name evidence="1" type="ORF">DW172_02995</name>
</gene>
<evidence type="ECO:0000313" key="2">
    <source>
        <dbReference type="Proteomes" id="UP000285865"/>
    </source>
</evidence>
<dbReference type="Proteomes" id="UP000285865">
    <property type="component" value="Unassembled WGS sequence"/>
</dbReference>
<dbReference type="EMBL" id="QRKN01000001">
    <property type="protein sequence ID" value="RHI25664.1"/>
    <property type="molecule type" value="Genomic_DNA"/>
</dbReference>
<accession>A0A414ZR28</accession>
<name>A0A414ZR28_9FIRM</name>
<proteinExistence type="predicted"/>
<organism evidence="1 2">
    <name type="scientific">Agathobacter rectalis</name>
    <dbReference type="NCBI Taxonomy" id="39491"/>
    <lineage>
        <taxon>Bacteria</taxon>
        <taxon>Bacillati</taxon>
        <taxon>Bacillota</taxon>
        <taxon>Clostridia</taxon>
        <taxon>Lachnospirales</taxon>
        <taxon>Lachnospiraceae</taxon>
        <taxon>Agathobacter</taxon>
    </lineage>
</organism>
<reference evidence="1 2" key="1">
    <citation type="submission" date="2018-08" db="EMBL/GenBank/DDBJ databases">
        <title>A genome reference for cultivated species of the human gut microbiota.</title>
        <authorList>
            <person name="Zou Y."/>
            <person name="Xue W."/>
            <person name="Luo G."/>
        </authorList>
    </citation>
    <scope>NUCLEOTIDE SEQUENCE [LARGE SCALE GENOMIC DNA]</scope>
    <source>
        <strain evidence="1 2">AM16-11</strain>
    </source>
</reference>